<dbReference type="InterPro" id="IPR001841">
    <property type="entry name" value="Znf_RING"/>
</dbReference>
<dbReference type="KEGG" id="pda:103700892"/>
<reference evidence="5" key="2">
    <citation type="submission" date="2025-08" db="UniProtKB">
        <authorList>
            <consortium name="RefSeq"/>
        </authorList>
    </citation>
    <scope>IDENTIFICATION</scope>
    <source>
        <tissue evidence="5">Young leaves</tissue>
    </source>
</reference>
<keyword evidence="1" id="KW-0863">Zinc-finger</keyword>
<evidence type="ECO:0000259" key="3">
    <source>
        <dbReference type="PROSITE" id="PS50089"/>
    </source>
</evidence>
<name>A0A8B9AIE2_PHODC</name>
<evidence type="ECO:0000313" key="5">
    <source>
        <dbReference type="RefSeq" id="XP_038986491.1"/>
    </source>
</evidence>
<dbReference type="PROSITE" id="PS50089">
    <property type="entry name" value="ZF_RING_2"/>
    <property type="match status" value="1"/>
</dbReference>
<reference evidence="4" key="1">
    <citation type="journal article" date="2019" name="Nat. Commun.">
        <title>Genome-wide association mapping of date palm fruit traits.</title>
        <authorList>
            <person name="Hazzouri K.M."/>
            <person name="Gros-Balthazard M."/>
            <person name="Flowers J.M."/>
            <person name="Copetti D."/>
            <person name="Lemansour A."/>
            <person name="Lebrun M."/>
            <person name="Masmoudi K."/>
            <person name="Ferrand S."/>
            <person name="Dhar M.I."/>
            <person name="Fresquez Z.A."/>
            <person name="Rosas U."/>
            <person name="Zhang J."/>
            <person name="Talag J."/>
            <person name="Lee S."/>
            <person name="Kudrna D."/>
            <person name="Powell R.F."/>
            <person name="Leitch I.J."/>
            <person name="Krueger R.R."/>
            <person name="Wing R.A."/>
            <person name="Amiri K.M.A."/>
            <person name="Purugganan M.D."/>
        </authorList>
    </citation>
    <scope>NUCLEOTIDE SEQUENCE [LARGE SCALE GENOMIC DNA]</scope>
    <source>
        <strain evidence="4">cv. Khalas</strain>
    </source>
</reference>
<evidence type="ECO:0000313" key="4">
    <source>
        <dbReference type="Proteomes" id="UP000228380"/>
    </source>
</evidence>
<dbReference type="SUPFAM" id="SSF57850">
    <property type="entry name" value="RING/U-box"/>
    <property type="match status" value="1"/>
</dbReference>
<feature type="compositionally biased region" description="Polar residues" evidence="2">
    <location>
        <begin position="343"/>
        <end position="361"/>
    </location>
</feature>
<dbReference type="Gene3D" id="3.30.40.10">
    <property type="entry name" value="Zinc/RING finger domain, C3HC4 (zinc finger)"/>
    <property type="match status" value="1"/>
</dbReference>
<accession>A0A8B9AIE2</accession>
<dbReference type="PANTHER" id="PTHR31150">
    <property type="entry name" value="EXPRESSED PROTEIN"/>
    <property type="match status" value="1"/>
</dbReference>
<dbReference type="RefSeq" id="XP_038986491.1">
    <property type="nucleotide sequence ID" value="XM_039130563.1"/>
</dbReference>
<keyword evidence="1" id="KW-0862">Zinc</keyword>
<dbReference type="GeneID" id="103700892"/>
<gene>
    <name evidence="5" type="primary">LOC103700892</name>
</gene>
<feature type="region of interest" description="Disordered" evidence="2">
    <location>
        <begin position="338"/>
        <end position="373"/>
    </location>
</feature>
<evidence type="ECO:0000256" key="1">
    <source>
        <dbReference type="PROSITE-ProRule" id="PRU00175"/>
    </source>
</evidence>
<organism evidence="4 5">
    <name type="scientific">Phoenix dactylifera</name>
    <name type="common">Date palm</name>
    <dbReference type="NCBI Taxonomy" id="42345"/>
    <lineage>
        <taxon>Eukaryota</taxon>
        <taxon>Viridiplantae</taxon>
        <taxon>Streptophyta</taxon>
        <taxon>Embryophyta</taxon>
        <taxon>Tracheophyta</taxon>
        <taxon>Spermatophyta</taxon>
        <taxon>Magnoliopsida</taxon>
        <taxon>Liliopsida</taxon>
        <taxon>Arecaceae</taxon>
        <taxon>Coryphoideae</taxon>
        <taxon>Phoeniceae</taxon>
        <taxon>Phoenix</taxon>
    </lineage>
</organism>
<feature type="compositionally biased region" description="Low complexity" evidence="2">
    <location>
        <begin position="253"/>
        <end position="270"/>
    </location>
</feature>
<dbReference type="GO" id="GO:0008270">
    <property type="term" value="F:zinc ion binding"/>
    <property type="evidence" value="ECO:0007669"/>
    <property type="project" value="UniProtKB-KW"/>
</dbReference>
<dbReference type="AlphaFoldDB" id="A0A8B9AIE2"/>
<dbReference type="OrthoDB" id="416496at2759"/>
<dbReference type="InterPro" id="IPR013083">
    <property type="entry name" value="Znf_RING/FYVE/PHD"/>
</dbReference>
<feature type="region of interest" description="Disordered" evidence="2">
    <location>
        <begin position="242"/>
        <end position="323"/>
    </location>
</feature>
<evidence type="ECO:0000256" key="2">
    <source>
        <dbReference type="SAM" id="MobiDB-lite"/>
    </source>
</evidence>
<proteinExistence type="predicted"/>
<feature type="domain" description="RING-type" evidence="3">
    <location>
        <begin position="385"/>
        <end position="444"/>
    </location>
</feature>
<keyword evidence="1" id="KW-0479">Metal-binding</keyword>
<sequence>MYCETPSSAGNTYDNWQTNQTGELIDLSDVQELNGDKLEQMINTFVGKEGSVMFLVKRLIGCPLLARPGLATGTLLGFAAFFGGELCPGSALIGTTFGEGVAKTGSLCCVAARPHGSSTVSREWSVGRNEPFWRTNSSFSPPLSRRWDYWFHSEGLQYGSQGGSGAAVYYGSSLSSNSKGSRSWGRGDPLADHHYSTSDGAISYLSSPSDSFQNQQLTPPHVQGVNFEEFIRESAPEHPAFSRFVEGTSGPPYSAGSTSSRSDGSEYESTSRSHASAHRNFSSRRSFMSKPIHPVSFPDNTLGCEEGHDSASTTHSNNSHHSDFRSIRALAELQSPGFFENVGNPQKESAQWSSAGSSDFTDVSEPLEPDPLDPSCNNTYEGAKCGLCERLLSQRSPWGSRRIVRSGDMPIAGVLSCWHVYHAECLERATPKMQKHDPPCPLCEKSEENASEQWVHCRLKNGLPRLMSLGEEGPSSRAWSCVKAGDCVEGALHAPKRGSMMLLSRSRLKRNLSLKGNLANERAENSKKSGFCSPQMLHGHVFGDQGAVGCSTVASGPALKR</sequence>
<dbReference type="Proteomes" id="UP000228380">
    <property type="component" value="Chromosome 9"/>
</dbReference>
<dbReference type="PANTHER" id="PTHR31150:SF23">
    <property type="entry name" value="MANDELONITRILE LYASE-RELATED"/>
    <property type="match status" value="1"/>
</dbReference>
<protein>
    <submittedName>
        <fullName evidence="5">Uncharacterized protein LOC103700892</fullName>
    </submittedName>
</protein>
<feature type="compositionally biased region" description="Low complexity" evidence="2">
    <location>
        <begin position="310"/>
        <end position="319"/>
    </location>
</feature>
<keyword evidence="4" id="KW-1185">Reference proteome</keyword>